<feature type="domain" description="Plasmid replication protein origin binding" evidence="2">
    <location>
        <begin position="16"/>
        <end position="136"/>
    </location>
</feature>
<reference evidence="3 4" key="1">
    <citation type="journal article" date="2005" name="Proc. Natl. Acad. Sci. U.S.A.">
        <title>Complete genome sequence of the probiotic lactic acid bacterium Lactobacillus acidophilus NCFM.</title>
        <authorList>
            <person name="Altermann E."/>
            <person name="Russell W.M."/>
            <person name="Azcarate-Peril M.A."/>
            <person name="Barrangou R."/>
            <person name="Buck B.L."/>
            <person name="McAuliffe O."/>
            <person name="Souther N."/>
            <person name="Dobson A."/>
            <person name="Duong T."/>
            <person name="Callanan M."/>
            <person name="Lick S."/>
            <person name="Hamrick A."/>
            <person name="Cano R."/>
            <person name="Klaenhammer T.R."/>
        </authorList>
    </citation>
    <scope>NUCLEOTIDE SEQUENCE [LARGE SCALE GENOMIC DNA]</scope>
    <source>
        <strain evidence="4">ATCC 700396 / NCK56 / N2 / NCFM</strain>
    </source>
</reference>
<dbReference type="PATRIC" id="fig|272621.13.peg.461"/>
<dbReference type="GO" id="GO:0006260">
    <property type="term" value="P:DNA replication"/>
    <property type="evidence" value="ECO:0007669"/>
    <property type="project" value="InterPro"/>
</dbReference>
<dbReference type="InterPro" id="IPR002631">
    <property type="entry name" value="Plasmid_rep_OBD"/>
</dbReference>
<dbReference type="BioCyc" id="LACI272621:G1G49-508-MONOMER"/>
<dbReference type="Pfam" id="PF00910">
    <property type="entry name" value="RNA_helicase"/>
    <property type="match status" value="1"/>
</dbReference>
<dbReference type="KEGG" id="lac:LBA0483"/>
<protein>
    <submittedName>
        <fullName evidence="3">Putative replication initiator protein</fullName>
    </submittedName>
</protein>
<dbReference type="InterPro" id="IPR027417">
    <property type="entry name" value="P-loop_NTPase"/>
</dbReference>
<dbReference type="STRING" id="272621.LBA0483"/>
<dbReference type="GO" id="GO:0003723">
    <property type="term" value="F:RNA binding"/>
    <property type="evidence" value="ECO:0007669"/>
    <property type="project" value="InterPro"/>
</dbReference>
<evidence type="ECO:0000259" key="1">
    <source>
        <dbReference type="Pfam" id="PF00910"/>
    </source>
</evidence>
<dbReference type="GO" id="GO:0003916">
    <property type="term" value="F:DNA topoisomerase activity"/>
    <property type="evidence" value="ECO:0007669"/>
    <property type="project" value="InterPro"/>
</dbReference>
<dbReference type="GO" id="GO:0003677">
    <property type="term" value="F:DNA binding"/>
    <property type="evidence" value="ECO:0007669"/>
    <property type="project" value="InterPro"/>
</dbReference>
<dbReference type="GO" id="GO:0005727">
    <property type="term" value="C:extrachromosomal circular DNA"/>
    <property type="evidence" value="ECO:0007669"/>
    <property type="project" value="InterPro"/>
</dbReference>
<dbReference type="eggNOG" id="COG0444">
    <property type="taxonomic scope" value="Bacteria"/>
</dbReference>
<evidence type="ECO:0000259" key="2">
    <source>
        <dbReference type="Pfam" id="PF01719"/>
    </source>
</evidence>
<keyword evidence="4" id="KW-1185">Reference proteome</keyword>
<organism evidence="4">
    <name type="scientific">Lactobacillus acidophilus (strain ATCC 700396 / NCK56 / N2 / NCFM)</name>
    <dbReference type="NCBI Taxonomy" id="272621"/>
    <lineage>
        <taxon>Bacteria</taxon>
        <taxon>Bacillati</taxon>
        <taxon>Bacillota</taxon>
        <taxon>Bacilli</taxon>
        <taxon>Lactobacillales</taxon>
        <taxon>Lactobacillaceae</taxon>
        <taxon>Lactobacillus</taxon>
    </lineage>
</organism>
<dbReference type="AlphaFoldDB" id="Q5FLQ6"/>
<feature type="domain" description="Helicase superfamily 3 single-stranded DNA/RNA virus" evidence="1">
    <location>
        <begin position="218"/>
        <end position="267"/>
    </location>
</feature>
<proteinExistence type="predicted"/>
<accession>Q5FLQ6</accession>
<gene>
    <name evidence="3" type="primary">repB</name>
    <name evidence="3" type="ordered locus">LBA0483</name>
</gene>
<dbReference type="InterPro" id="IPR000605">
    <property type="entry name" value="Helicase_SF3_ssDNA/RNA_vir"/>
</dbReference>
<dbReference type="Proteomes" id="UP000006381">
    <property type="component" value="Chromosome"/>
</dbReference>
<dbReference type="GO" id="GO:0003724">
    <property type="term" value="F:RNA helicase activity"/>
    <property type="evidence" value="ECO:0007669"/>
    <property type="project" value="InterPro"/>
</dbReference>
<evidence type="ECO:0000313" key="3">
    <source>
        <dbReference type="EMBL" id="AAV42368.1"/>
    </source>
</evidence>
<dbReference type="HOGENOM" id="CLU_053695_0_0_9"/>
<dbReference type="Pfam" id="PF01719">
    <property type="entry name" value="Rep_OBD"/>
    <property type="match status" value="1"/>
</dbReference>
<dbReference type="EMBL" id="CP000033">
    <property type="protein sequence ID" value="AAV42368.1"/>
    <property type="molecule type" value="Genomic_DNA"/>
</dbReference>
<dbReference type="Gene3D" id="3.40.1310.30">
    <property type="match status" value="1"/>
</dbReference>
<name>Q5FLQ6_LACAC</name>
<sequence>MCVINFRKKRMKEKGKKIVRARQFTYVQDTDHLKVEPKQFQDFLSKSGAVEWAYILHDKDADQNNKIRDHYHVVLKYANPQTISKIANIFKDKEQYVQIWNGRIDNAYSYLIHETSDAQNKYRYSPKEVVASFNFEKRIEKIRTSIKRKSSFKNDIEEKLKDYAENIISLYELRKSIGDYAFTTPSIQRHIKEIKKLHDEDNHQKWLRSFDGKKMKVIWLYGEGGTGKTRCARAMTKDDDVVVLGSSNDYFQAYDGQRVIIINDLRPSDFKFGDLLKLLDPYEHSKEAPRRYRNVKLNLEKIIITTPYSPISFYNHCYIEDKKIDKIEQLTRRITQTIEVTNEFTKKFLKEHERDEKSDS</sequence>
<dbReference type="Gene3D" id="3.40.50.300">
    <property type="entry name" value="P-loop containing nucleotide triphosphate hydrolases"/>
    <property type="match status" value="1"/>
</dbReference>
<dbReference type="OrthoDB" id="2288493at2"/>
<evidence type="ECO:0000313" key="4">
    <source>
        <dbReference type="Proteomes" id="UP000006381"/>
    </source>
</evidence>
<dbReference type="SUPFAM" id="SSF52540">
    <property type="entry name" value="P-loop containing nucleoside triphosphate hydrolases"/>
    <property type="match status" value="1"/>
</dbReference>